<gene>
    <name evidence="2" type="ORF">DC094_00360</name>
</gene>
<dbReference type="RefSeq" id="WP_116685126.1">
    <property type="nucleotide sequence ID" value="NZ_CAWNYD010000001.1"/>
</dbReference>
<organism evidence="2 3">
    <name type="scientific">Pelagibaculum spongiae</name>
    <dbReference type="NCBI Taxonomy" id="2080658"/>
    <lineage>
        <taxon>Bacteria</taxon>
        <taxon>Pseudomonadati</taxon>
        <taxon>Pseudomonadota</taxon>
        <taxon>Gammaproteobacteria</taxon>
        <taxon>Oceanospirillales</taxon>
        <taxon>Pelagibaculum</taxon>
    </lineage>
</organism>
<feature type="transmembrane region" description="Helical" evidence="1">
    <location>
        <begin position="81"/>
        <end position="100"/>
    </location>
</feature>
<dbReference type="EMBL" id="QDDL01000001">
    <property type="protein sequence ID" value="PVZ71536.1"/>
    <property type="molecule type" value="Genomic_DNA"/>
</dbReference>
<keyword evidence="1" id="KW-1133">Transmembrane helix</keyword>
<proteinExistence type="predicted"/>
<keyword evidence="1" id="KW-0472">Membrane</keyword>
<dbReference type="Pfam" id="PF14248">
    <property type="entry name" value="DUF4345"/>
    <property type="match status" value="1"/>
</dbReference>
<keyword evidence="3" id="KW-1185">Reference proteome</keyword>
<comment type="caution">
    <text evidence="2">The sequence shown here is derived from an EMBL/GenBank/DDBJ whole genome shotgun (WGS) entry which is preliminary data.</text>
</comment>
<accession>A0A2V1GXM1</accession>
<feature type="transmembrane region" description="Helical" evidence="1">
    <location>
        <begin position="106"/>
        <end position="127"/>
    </location>
</feature>
<feature type="transmembrane region" description="Helical" evidence="1">
    <location>
        <begin position="53"/>
        <end position="72"/>
    </location>
</feature>
<dbReference type="AlphaFoldDB" id="A0A2V1GXM1"/>
<evidence type="ECO:0000256" key="1">
    <source>
        <dbReference type="SAM" id="Phobius"/>
    </source>
</evidence>
<name>A0A2V1GXM1_9GAMM</name>
<keyword evidence="1" id="KW-0812">Transmembrane</keyword>
<feature type="transmembrane region" description="Helical" evidence="1">
    <location>
        <begin position="9"/>
        <end position="33"/>
    </location>
</feature>
<reference evidence="2 3" key="1">
    <citation type="submission" date="2018-04" db="EMBL/GenBank/DDBJ databases">
        <title>Thalassorhabdus spongiae gen. nov., sp. nov., isolated from a marine sponge in South-West Iceland.</title>
        <authorList>
            <person name="Knobloch S."/>
            <person name="Daussin A."/>
            <person name="Johannsson R."/>
            <person name="Marteinsson V.T."/>
        </authorList>
    </citation>
    <scope>NUCLEOTIDE SEQUENCE [LARGE SCALE GENOMIC DNA]</scope>
    <source>
        <strain evidence="2 3">Hp12</strain>
    </source>
</reference>
<evidence type="ECO:0008006" key="4">
    <source>
        <dbReference type="Google" id="ProtNLM"/>
    </source>
</evidence>
<dbReference type="Proteomes" id="UP000244906">
    <property type="component" value="Unassembled WGS sequence"/>
</dbReference>
<protein>
    <recommendedName>
        <fullName evidence="4">DUF4345 domain-containing protein</fullName>
    </recommendedName>
</protein>
<evidence type="ECO:0000313" key="3">
    <source>
        <dbReference type="Proteomes" id="UP000244906"/>
    </source>
</evidence>
<dbReference type="InterPro" id="IPR025597">
    <property type="entry name" value="DUF4345"/>
</dbReference>
<evidence type="ECO:0000313" key="2">
    <source>
        <dbReference type="EMBL" id="PVZ71536.1"/>
    </source>
</evidence>
<sequence>MNKHKHRQLIFWLLFVNGFAFVATAMMAFVQPLYLAEIAGLILQKGIGTSEFLANYGGLYLLIGIALSLSAFKASWQVQGLLLLVLVCGGLFIGRAVAVFQFGFPALAQMSFAVWEGLSAALAVWLWSER</sequence>